<evidence type="ECO:0000313" key="2">
    <source>
        <dbReference type="EnsemblMetazoa" id="CJA39155.1"/>
    </source>
</evidence>
<accession>A0A8R1EQY2</accession>
<reference evidence="2" key="2">
    <citation type="submission" date="2022-06" db="UniProtKB">
        <authorList>
            <consortium name="EnsemblMetazoa"/>
        </authorList>
    </citation>
    <scope>IDENTIFICATION</scope>
    <source>
        <strain evidence="2">DF5081</strain>
    </source>
</reference>
<organism evidence="2 3">
    <name type="scientific">Caenorhabditis japonica</name>
    <dbReference type="NCBI Taxonomy" id="281687"/>
    <lineage>
        <taxon>Eukaryota</taxon>
        <taxon>Metazoa</taxon>
        <taxon>Ecdysozoa</taxon>
        <taxon>Nematoda</taxon>
        <taxon>Chromadorea</taxon>
        <taxon>Rhabditida</taxon>
        <taxon>Rhabditina</taxon>
        <taxon>Rhabditomorpha</taxon>
        <taxon>Rhabditoidea</taxon>
        <taxon>Rhabditidae</taxon>
        <taxon>Peloderinae</taxon>
        <taxon>Caenorhabditis</taxon>
    </lineage>
</organism>
<feature type="region of interest" description="Disordered" evidence="1">
    <location>
        <begin position="1"/>
        <end position="58"/>
    </location>
</feature>
<evidence type="ECO:0000256" key="1">
    <source>
        <dbReference type="SAM" id="MobiDB-lite"/>
    </source>
</evidence>
<protein>
    <submittedName>
        <fullName evidence="2">Uncharacterized protein</fullName>
    </submittedName>
</protein>
<evidence type="ECO:0000313" key="3">
    <source>
        <dbReference type="Proteomes" id="UP000005237"/>
    </source>
</evidence>
<name>A0A8R1EQY2_CAEJA</name>
<reference evidence="3" key="1">
    <citation type="submission" date="2010-08" db="EMBL/GenBank/DDBJ databases">
        <authorList>
            <consortium name="Caenorhabditis japonica Sequencing Consortium"/>
            <person name="Wilson R.K."/>
        </authorList>
    </citation>
    <scope>NUCLEOTIDE SEQUENCE [LARGE SCALE GENOMIC DNA]</scope>
    <source>
        <strain evidence="3">DF5081</strain>
    </source>
</reference>
<proteinExistence type="predicted"/>
<keyword evidence="3" id="KW-1185">Reference proteome</keyword>
<feature type="compositionally biased region" description="Basic and acidic residues" evidence="1">
    <location>
        <begin position="47"/>
        <end position="58"/>
    </location>
</feature>
<dbReference type="Proteomes" id="UP000005237">
    <property type="component" value="Unassembled WGS sequence"/>
</dbReference>
<sequence length="58" mass="6221">MPAAPLLDPITAYVPGKRNRRGGEQSDDGVDVVAVEEASTSSVSGEPDQKRWVSDNHK</sequence>
<feature type="compositionally biased region" description="Low complexity" evidence="1">
    <location>
        <begin position="31"/>
        <end position="44"/>
    </location>
</feature>
<dbReference type="EnsemblMetazoa" id="CJA39155.1">
    <property type="protein sequence ID" value="CJA39155.1"/>
    <property type="gene ID" value="WBGene00215002"/>
</dbReference>